<comment type="caution">
    <text evidence="1">The sequence shown here is derived from an EMBL/GenBank/DDBJ whole genome shotgun (WGS) entry which is preliminary data.</text>
</comment>
<evidence type="ECO:0000313" key="1">
    <source>
        <dbReference type="EMBL" id="PUD99418.1"/>
    </source>
</evidence>
<accession>A0A6N4DMI1</accession>
<proteinExistence type="predicted"/>
<dbReference type="Proteomes" id="UP000250928">
    <property type="component" value="Unassembled WGS sequence"/>
</dbReference>
<dbReference type="EMBL" id="PQCO01000259">
    <property type="protein sequence ID" value="PUD99418.1"/>
    <property type="molecule type" value="Genomic_DNA"/>
</dbReference>
<evidence type="ECO:0000313" key="2">
    <source>
        <dbReference type="Proteomes" id="UP000250928"/>
    </source>
</evidence>
<organism evidence="1 2">
    <name type="scientific">Candidatus Sedimenticola endophacoides</name>
    <dbReference type="NCBI Taxonomy" id="2548426"/>
    <lineage>
        <taxon>Bacteria</taxon>
        <taxon>Pseudomonadati</taxon>
        <taxon>Pseudomonadota</taxon>
        <taxon>Gammaproteobacteria</taxon>
        <taxon>Chromatiales</taxon>
        <taxon>Sedimenticolaceae</taxon>
        <taxon>Sedimenticola</taxon>
    </lineage>
</organism>
<name>A0A6N4DMI1_9GAMM</name>
<gene>
    <name evidence="1" type="ORF">C3L24_11005</name>
</gene>
<reference evidence="1 2" key="1">
    <citation type="submission" date="2018-01" db="EMBL/GenBank/DDBJ databases">
        <title>Novel co-symbiosis in the lucinid bivalve Phacoides pectinatus.</title>
        <authorList>
            <person name="Lim S.J."/>
            <person name="Davis B.G."/>
            <person name="Gill D.E."/>
            <person name="Engel A.S."/>
            <person name="Anderson L.C."/>
            <person name="Campbell B.J."/>
        </authorList>
    </citation>
    <scope>NUCLEOTIDE SEQUENCE [LARGE SCALE GENOMIC DNA]</scope>
    <source>
        <strain evidence="1">N3_P5</strain>
    </source>
</reference>
<sequence>MLAGRTGRGAAGADSPTIKDDVMRAQLLLSALLLCSACPPPATAKQGTLEQCQKVQDKIDYYTRLRRAGGSAKKMERLKQRRDAYRERFSERDCRRWRKQLR</sequence>
<protein>
    <submittedName>
        <fullName evidence="1">Uncharacterized protein</fullName>
    </submittedName>
</protein>
<dbReference type="AlphaFoldDB" id="A0A6N4DMI1"/>